<evidence type="ECO:0000313" key="2">
    <source>
        <dbReference type="Proteomes" id="UP001367508"/>
    </source>
</evidence>
<gene>
    <name evidence="1" type="ORF">VNO77_27531</name>
</gene>
<dbReference type="AlphaFoldDB" id="A0AAN9KZ13"/>
<dbReference type="Proteomes" id="UP001367508">
    <property type="component" value="Unassembled WGS sequence"/>
</dbReference>
<accession>A0AAN9KZ13</accession>
<keyword evidence="2" id="KW-1185">Reference proteome</keyword>
<proteinExistence type="predicted"/>
<sequence>MINKAKTACDIAYIEYRNWVDEECRRGVDHVKLNALKLIPVALLIAPCLPTCDSMNLVSKEKILRLRMGSFLREYPLAKICRTLSSNKYNRSWKQFPRTKIYMAFLTDLLHGVVFHIEGSSLHWTRFLRLRVLWKAIRTYTEPSRMGCMALAWLSLAANVINRTDPEMLS</sequence>
<name>A0AAN9KZ13_CANGL</name>
<reference evidence="1 2" key="1">
    <citation type="submission" date="2024-01" db="EMBL/GenBank/DDBJ databases">
        <title>The genomes of 5 underutilized Papilionoideae crops provide insights into root nodulation and disease resistanc.</title>
        <authorList>
            <person name="Jiang F."/>
        </authorList>
    </citation>
    <scope>NUCLEOTIDE SEQUENCE [LARGE SCALE GENOMIC DNA]</scope>
    <source>
        <strain evidence="1">LVBAO_FW01</strain>
        <tissue evidence="1">Leaves</tissue>
    </source>
</reference>
<comment type="caution">
    <text evidence="1">The sequence shown here is derived from an EMBL/GenBank/DDBJ whole genome shotgun (WGS) entry which is preliminary data.</text>
</comment>
<protein>
    <submittedName>
        <fullName evidence="1">Uncharacterized protein</fullName>
    </submittedName>
</protein>
<evidence type="ECO:0000313" key="1">
    <source>
        <dbReference type="EMBL" id="KAK7324023.1"/>
    </source>
</evidence>
<organism evidence="1 2">
    <name type="scientific">Canavalia gladiata</name>
    <name type="common">Sword bean</name>
    <name type="synonym">Dolichos gladiatus</name>
    <dbReference type="NCBI Taxonomy" id="3824"/>
    <lineage>
        <taxon>Eukaryota</taxon>
        <taxon>Viridiplantae</taxon>
        <taxon>Streptophyta</taxon>
        <taxon>Embryophyta</taxon>
        <taxon>Tracheophyta</taxon>
        <taxon>Spermatophyta</taxon>
        <taxon>Magnoliopsida</taxon>
        <taxon>eudicotyledons</taxon>
        <taxon>Gunneridae</taxon>
        <taxon>Pentapetalae</taxon>
        <taxon>rosids</taxon>
        <taxon>fabids</taxon>
        <taxon>Fabales</taxon>
        <taxon>Fabaceae</taxon>
        <taxon>Papilionoideae</taxon>
        <taxon>50 kb inversion clade</taxon>
        <taxon>NPAAA clade</taxon>
        <taxon>indigoferoid/millettioid clade</taxon>
        <taxon>Phaseoleae</taxon>
        <taxon>Canavalia</taxon>
    </lineage>
</organism>
<dbReference type="EMBL" id="JAYMYQ010000006">
    <property type="protein sequence ID" value="KAK7324023.1"/>
    <property type="molecule type" value="Genomic_DNA"/>
</dbReference>